<dbReference type="Proteomes" id="UP000199520">
    <property type="component" value="Unassembled WGS sequence"/>
</dbReference>
<protein>
    <submittedName>
        <fullName evidence="6">2-dehydro-3-deoxyphosphogluconate aldolase / (4S)-4-hydroxy-2-oxoglutarate aldolase</fullName>
    </submittedName>
</protein>
<dbReference type="InterPro" id="IPR000887">
    <property type="entry name" value="Aldlse_KDPG_KHG"/>
</dbReference>
<dbReference type="RefSeq" id="WP_090932161.1">
    <property type="nucleotide sequence ID" value="NZ_FOTS01000002.1"/>
</dbReference>
<dbReference type="GO" id="GO:0016829">
    <property type="term" value="F:lyase activity"/>
    <property type="evidence" value="ECO:0007669"/>
    <property type="project" value="UniProtKB-KW"/>
</dbReference>
<evidence type="ECO:0000256" key="5">
    <source>
        <dbReference type="ARBA" id="ARBA00023277"/>
    </source>
</evidence>
<comment type="subunit">
    <text evidence="3">Homotrimer.</text>
</comment>
<dbReference type="STRING" id="1123291.SAMN04490355_100250"/>
<name>A0A1I4GYZ6_9FIRM</name>
<evidence type="ECO:0000256" key="2">
    <source>
        <dbReference type="ARBA" id="ARBA00006906"/>
    </source>
</evidence>
<dbReference type="NCBIfam" id="TIGR01182">
    <property type="entry name" value="eda"/>
    <property type="match status" value="1"/>
</dbReference>
<dbReference type="PANTHER" id="PTHR30246">
    <property type="entry name" value="2-KETO-3-DEOXY-6-PHOSPHOGLUCONATE ALDOLASE"/>
    <property type="match status" value="1"/>
</dbReference>
<evidence type="ECO:0000256" key="4">
    <source>
        <dbReference type="ARBA" id="ARBA00023239"/>
    </source>
</evidence>
<dbReference type="Pfam" id="PF01081">
    <property type="entry name" value="Aldolase"/>
    <property type="match status" value="1"/>
</dbReference>
<sequence length="218" mass="23111">MSKKFENLRKIIDGGIVVIIRSDDTEEAQKIAEACIKGGVGAVEITMSVPGALRIIESLSQTYKNGEVVIGAGTILDAETARAAILAGAELLVSPHLNVDMVKVSNRYQAISIVGAMTPKDVVETLEAGADMVKLFPADFLGAQYVKTIKAPIPQASIVPTGGATPQNVHEWIHAGCDAIGVGSYVTKAHKKDGDYNKVTLAAREFVEAIQKARQQGK</sequence>
<keyword evidence="4" id="KW-0456">Lyase</keyword>
<dbReference type="EMBL" id="FOTS01000002">
    <property type="protein sequence ID" value="SFL35268.1"/>
    <property type="molecule type" value="Genomic_DNA"/>
</dbReference>
<dbReference type="InterPro" id="IPR013785">
    <property type="entry name" value="Aldolase_TIM"/>
</dbReference>
<dbReference type="InterPro" id="IPR031338">
    <property type="entry name" value="KDPG/KHG_AS_2"/>
</dbReference>
<dbReference type="SUPFAM" id="SSF51569">
    <property type="entry name" value="Aldolase"/>
    <property type="match status" value="1"/>
</dbReference>
<dbReference type="Gene3D" id="3.20.20.70">
    <property type="entry name" value="Aldolase class I"/>
    <property type="match status" value="1"/>
</dbReference>
<dbReference type="NCBIfam" id="NF005119">
    <property type="entry name" value="PRK06552.1"/>
    <property type="match status" value="1"/>
</dbReference>
<organism evidence="6 7">
    <name type="scientific">Pelosinus propionicus DSM 13327</name>
    <dbReference type="NCBI Taxonomy" id="1123291"/>
    <lineage>
        <taxon>Bacteria</taxon>
        <taxon>Bacillati</taxon>
        <taxon>Bacillota</taxon>
        <taxon>Negativicutes</taxon>
        <taxon>Selenomonadales</taxon>
        <taxon>Sporomusaceae</taxon>
        <taxon>Pelosinus</taxon>
    </lineage>
</organism>
<dbReference type="OrthoDB" id="9802667at2"/>
<comment type="similarity">
    <text evidence="2">Belongs to the KHG/KDPG aldolase family.</text>
</comment>
<comment type="pathway">
    <text evidence="1">Carbohydrate acid metabolism.</text>
</comment>
<dbReference type="PROSITE" id="PS00160">
    <property type="entry name" value="ALDOLASE_KDPG_KHG_2"/>
    <property type="match status" value="1"/>
</dbReference>
<gene>
    <name evidence="6" type="ORF">SAMN04490355_100250</name>
</gene>
<dbReference type="CDD" id="cd00452">
    <property type="entry name" value="KDPG_aldolase"/>
    <property type="match status" value="1"/>
</dbReference>
<dbReference type="AlphaFoldDB" id="A0A1I4GYZ6"/>
<accession>A0A1I4GYZ6</accession>
<keyword evidence="7" id="KW-1185">Reference proteome</keyword>
<proteinExistence type="inferred from homology"/>
<evidence type="ECO:0000256" key="1">
    <source>
        <dbReference type="ARBA" id="ARBA00004761"/>
    </source>
</evidence>
<evidence type="ECO:0000313" key="6">
    <source>
        <dbReference type="EMBL" id="SFL35268.1"/>
    </source>
</evidence>
<keyword evidence="5" id="KW-0119">Carbohydrate metabolism</keyword>
<dbReference type="PANTHER" id="PTHR30246:SF1">
    <property type="entry name" value="2-DEHYDRO-3-DEOXY-6-PHOSPHOGALACTONATE ALDOLASE-RELATED"/>
    <property type="match status" value="1"/>
</dbReference>
<evidence type="ECO:0000256" key="3">
    <source>
        <dbReference type="ARBA" id="ARBA00011233"/>
    </source>
</evidence>
<evidence type="ECO:0000313" key="7">
    <source>
        <dbReference type="Proteomes" id="UP000199520"/>
    </source>
</evidence>
<reference evidence="7" key="1">
    <citation type="submission" date="2016-10" db="EMBL/GenBank/DDBJ databases">
        <authorList>
            <person name="Varghese N."/>
            <person name="Submissions S."/>
        </authorList>
    </citation>
    <scope>NUCLEOTIDE SEQUENCE [LARGE SCALE GENOMIC DNA]</scope>
    <source>
        <strain evidence="7">DSM 13327</strain>
    </source>
</reference>